<dbReference type="Proteomes" id="UP001160301">
    <property type="component" value="Unassembled WGS sequence"/>
</dbReference>
<sequence length="392" mass="44510">MQITLDGSLFDRPSDEEALHLAELLLVAARDETPHIVVRTDPIYEQANERGALHAWLESRPAHENRAFRSVLARSLLNARGPRNEAATDRQTPPRFGLPGRLSVRAERGVTSDWRARRVTLADAVDLLREPVHLMLENERTDRTFVLFLADATNRDMLRKLIDVPGRIHSHGGGSGEMKRWLEGLLGGEPTSAQWRRMLRTWVLFDRDTGDEDGLAPSRSAVQIMEVCQEVVAKLGPGLTWICLGRREIESYVPDQALLDESTDPQKPFAHRVTAWRAQDDRKAWAWSVDLKNGLMGDRHPKWKEGLSTEEAKEFEKNDPPLVARMLKEPFRTLTDDEIRDMKRGFGKKKLAEALFAVCEKGWSSDISTEYDRGPADQVPRQALVQSLFDRV</sequence>
<keyword evidence="3" id="KW-1185">Reference proteome</keyword>
<reference evidence="2 3" key="1">
    <citation type="submission" date="2023-04" db="EMBL/GenBank/DDBJ databases">
        <title>The genome sequence of Polyangium sorediatum DSM14670.</title>
        <authorList>
            <person name="Zhang X."/>
        </authorList>
    </citation>
    <scope>NUCLEOTIDE SEQUENCE [LARGE SCALE GENOMIC DNA]</scope>
    <source>
        <strain evidence="2 3">DSM 14670</strain>
    </source>
</reference>
<protein>
    <submittedName>
        <fullName evidence="2">Uncharacterized protein</fullName>
    </submittedName>
</protein>
<name>A0ABT6P0D9_9BACT</name>
<gene>
    <name evidence="2" type="ORF">QHF89_30390</name>
</gene>
<dbReference type="EMBL" id="JARZHI010000034">
    <property type="protein sequence ID" value="MDI1433847.1"/>
    <property type="molecule type" value="Genomic_DNA"/>
</dbReference>
<accession>A0ABT6P0D9</accession>
<evidence type="ECO:0000256" key="1">
    <source>
        <dbReference type="SAM" id="MobiDB-lite"/>
    </source>
</evidence>
<proteinExistence type="predicted"/>
<dbReference type="RefSeq" id="WP_136972692.1">
    <property type="nucleotide sequence ID" value="NZ_JARZHI010000034.1"/>
</dbReference>
<evidence type="ECO:0000313" key="2">
    <source>
        <dbReference type="EMBL" id="MDI1433847.1"/>
    </source>
</evidence>
<feature type="region of interest" description="Disordered" evidence="1">
    <location>
        <begin position="81"/>
        <end position="100"/>
    </location>
</feature>
<comment type="caution">
    <text evidence="2">The sequence shown here is derived from an EMBL/GenBank/DDBJ whole genome shotgun (WGS) entry which is preliminary data.</text>
</comment>
<organism evidence="2 3">
    <name type="scientific">Polyangium sorediatum</name>
    <dbReference type="NCBI Taxonomy" id="889274"/>
    <lineage>
        <taxon>Bacteria</taxon>
        <taxon>Pseudomonadati</taxon>
        <taxon>Myxococcota</taxon>
        <taxon>Polyangia</taxon>
        <taxon>Polyangiales</taxon>
        <taxon>Polyangiaceae</taxon>
        <taxon>Polyangium</taxon>
    </lineage>
</organism>
<evidence type="ECO:0000313" key="3">
    <source>
        <dbReference type="Proteomes" id="UP001160301"/>
    </source>
</evidence>